<evidence type="ECO:0000256" key="2">
    <source>
        <dbReference type="SAM" id="Phobius"/>
    </source>
</evidence>
<dbReference type="InterPro" id="IPR006311">
    <property type="entry name" value="TAT_signal"/>
</dbReference>
<keyword evidence="2" id="KW-0812">Transmembrane</keyword>
<dbReference type="SUPFAM" id="SSF51445">
    <property type="entry name" value="(Trans)glycosidases"/>
    <property type="match status" value="1"/>
</dbReference>
<dbReference type="InterPro" id="IPR017853">
    <property type="entry name" value="GH"/>
</dbReference>
<dbReference type="AlphaFoldDB" id="A0A367V750"/>
<protein>
    <recommendedName>
        <fullName evidence="5">Glycoside-hydrolase family GH114 TIM-barrel domain-containing protein</fullName>
    </recommendedName>
</protein>
<proteinExistence type="predicted"/>
<evidence type="ECO:0000313" key="3">
    <source>
        <dbReference type="EMBL" id="RCK21015.1"/>
    </source>
</evidence>
<evidence type="ECO:0000256" key="1">
    <source>
        <dbReference type="SAM" id="MobiDB-lite"/>
    </source>
</evidence>
<dbReference type="Gene3D" id="3.20.20.70">
    <property type="entry name" value="Aldolase class I"/>
    <property type="match status" value="2"/>
</dbReference>
<dbReference type="EMBL" id="JPWB01000006">
    <property type="protein sequence ID" value="RCK21015.1"/>
    <property type="molecule type" value="Genomic_DNA"/>
</dbReference>
<keyword evidence="2" id="KW-0472">Membrane</keyword>
<dbReference type="RefSeq" id="WP_062957592.1">
    <property type="nucleotide sequence ID" value="NZ_JPWB01000006.1"/>
</dbReference>
<dbReference type="InterPro" id="IPR013785">
    <property type="entry name" value="Aldolase_TIM"/>
</dbReference>
<evidence type="ECO:0008006" key="5">
    <source>
        <dbReference type="Google" id="ProtNLM"/>
    </source>
</evidence>
<sequence>MAKQRHSKSRQIQPTPVASGNGVAPKSMSRRQFLGNSAAGLGGALLATTPLGAYAQDLEPFIPAPNSLSNGRSGGINTGKPEKDFIEEMRDYVIAISRWAKSYRSDFAVIAMNGLELTEFLEKTLFDTRGVAEPARNYLRALDAILVEAPFYGFENYGEPTNAEETKYILGYLERLKLEGLQYLAVDYTENRADMNKARAQLKGLDALYYAAPPPGMQLSSLAKVPSTPFGSNPHVIDNIRQANNFAMVLDSSPYGTKDAYIEALAATNYDTLIIDPFHRGTIPLTYDDMKRLRYKKTGTPRVLISYLNIATAETYRYYWKSGWRAGSPDYVSEGNLMARWGQEHHVHYWTREWQSIIFGNESSYLGNIMKLGFDGVLMAGIEEYAWWLDY</sequence>
<comment type="caution">
    <text evidence="3">The sequence shown here is derived from an EMBL/GenBank/DDBJ whole genome shotgun (WGS) entry which is preliminary data.</text>
</comment>
<dbReference type="PROSITE" id="PS51318">
    <property type="entry name" value="TAT"/>
    <property type="match status" value="1"/>
</dbReference>
<reference evidence="3 4" key="1">
    <citation type="submission" date="2014-07" db="EMBL/GenBank/DDBJ databases">
        <title>Draft genome sequence of Thalassospira profundimaris R8-17.</title>
        <authorList>
            <person name="Lai Q."/>
            <person name="Shao Z."/>
        </authorList>
    </citation>
    <scope>NUCLEOTIDE SEQUENCE [LARGE SCALE GENOMIC DNA]</scope>
    <source>
        <strain evidence="3 4">R8-17</strain>
    </source>
</reference>
<feature type="transmembrane region" description="Helical" evidence="2">
    <location>
        <begin position="33"/>
        <end position="55"/>
    </location>
</feature>
<organism evidence="3 4">
    <name type="scientific">Thalassospira profundimaris</name>
    <dbReference type="NCBI Taxonomy" id="502049"/>
    <lineage>
        <taxon>Bacteria</taxon>
        <taxon>Pseudomonadati</taxon>
        <taxon>Pseudomonadota</taxon>
        <taxon>Alphaproteobacteria</taxon>
        <taxon>Rhodospirillales</taxon>
        <taxon>Thalassospiraceae</taxon>
        <taxon>Thalassospira</taxon>
    </lineage>
</organism>
<dbReference type="PANTHER" id="PTHR35882:SF2">
    <property type="entry name" value="PELA"/>
    <property type="match status" value="1"/>
</dbReference>
<evidence type="ECO:0000313" key="4">
    <source>
        <dbReference type="Proteomes" id="UP000253061"/>
    </source>
</evidence>
<keyword evidence="2" id="KW-1133">Transmembrane helix</keyword>
<name>A0A367V750_9PROT</name>
<dbReference type="PANTHER" id="PTHR35882">
    <property type="entry name" value="PELA"/>
    <property type="match status" value="1"/>
</dbReference>
<accession>A0A367V750</accession>
<dbReference type="Proteomes" id="UP000253061">
    <property type="component" value="Unassembled WGS sequence"/>
</dbReference>
<gene>
    <name evidence="3" type="ORF">TH6_14650</name>
</gene>
<feature type="region of interest" description="Disordered" evidence="1">
    <location>
        <begin position="1"/>
        <end position="26"/>
    </location>
</feature>